<name>A0A1W2C3F8_9HYPH</name>
<evidence type="ECO:0000256" key="1">
    <source>
        <dbReference type="ARBA" id="ARBA00022723"/>
    </source>
</evidence>
<evidence type="ECO:0000313" key="5">
    <source>
        <dbReference type="EMBL" id="SMC79680.1"/>
    </source>
</evidence>
<keyword evidence="5" id="KW-0132">Cell division</keyword>
<sequence>MISQRANNAGFKTTRRAVLLGGTFALAAPGLLRAQGMMEHGGMMESGRNSTAATPAGGAPFRSLPTLNVTDGKLNLRAMAGQTRFEGGAPTKTKGFGQAYLGPTIRLMRGQTIEAQVANATERPISVHWHGLHVTSDADGGAPQSAIATGDSWRATLPIEQPAATLWYHTHVHGHTAPDVWAGLAGAIILQDEVSDALGLPSTDGIDDFTIIMQDKSFDAEGRANYDPGMMGIMHGVVGQIVLVNGQFAPRASVPAGPVRLRLINAATSAEHHVTFAHPTIVVGVDQGLLPEPIAVESVTVSPGARVEVIVDLSDGEICMPSVTAATVGSSKGGDASMMGGGMMAERSTPHPLLTLAPDASLPVRGRIPDRLVDPLPDTPTPVTTRRFVLQENMGPMQHLRSAIGSGPVMAINGEPYNPDRMDFTVKRGTVERWTISAEGMAHPFHAHGVKFRVPEPNGPEEMGWKDVVTVAGTRDLWVSVEAESRSDIPFMYHCHILEHEDAGMMGQFITK</sequence>
<dbReference type="InterPro" id="IPR008972">
    <property type="entry name" value="Cupredoxin"/>
</dbReference>
<gene>
    <name evidence="5" type="ORF">SAMN06297251_108134</name>
</gene>
<evidence type="ECO:0000259" key="3">
    <source>
        <dbReference type="Pfam" id="PF07731"/>
    </source>
</evidence>
<keyword evidence="6" id="KW-1185">Reference proteome</keyword>
<accession>A0A1W2C3F8</accession>
<dbReference type="EMBL" id="FWXR01000008">
    <property type="protein sequence ID" value="SMC79680.1"/>
    <property type="molecule type" value="Genomic_DNA"/>
</dbReference>
<keyword evidence="1" id="KW-0479">Metal-binding</keyword>
<evidence type="ECO:0000313" key="6">
    <source>
        <dbReference type="Proteomes" id="UP000192656"/>
    </source>
</evidence>
<keyword evidence="2" id="KW-0560">Oxidoreductase</keyword>
<dbReference type="Pfam" id="PF07731">
    <property type="entry name" value="Cu-oxidase_2"/>
    <property type="match status" value="1"/>
</dbReference>
<feature type="domain" description="Plastocyanin-like" evidence="4">
    <location>
        <begin position="81"/>
        <end position="193"/>
    </location>
</feature>
<dbReference type="InterPro" id="IPR002355">
    <property type="entry name" value="Cu_oxidase_Cu_BS"/>
</dbReference>
<dbReference type="PANTHER" id="PTHR48267">
    <property type="entry name" value="CUPREDOXIN SUPERFAMILY PROTEIN"/>
    <property type="match status" value="1"/>
</dbReference>
<dbReference type="InterPro" id="IPR011707">
    <property type="entry name" value="Cu-oxidase-like_N"/>
</dbReference>
<dbReference type="PANTHER" id="PTHR48267:SF1">
    <property type="entry name" value="BILIRUBIN OXIDASE"/>
    <property type="match status" value="1"/>
</dbReference>
<dbReference type="InterPro" id="IPR045087">
    <property type="entry name" value="Cu-oxidase_fam"/>
</dbReference>
<keyword evidence="5" id="KW-0131">Cell cycle</keyword>
<dbReference type="OrthoDB" id="9757546at2"/>
<feature type="domain" description="Plastocyanin-like" evidence="3">
    <location>
        <begin position="405"/>
        <end position="511"/>
    </location>
</feature>
<dbReference type="SUPFAM" id="SSF49503">
    <property type="entry name" value="Cupredoxins"/>
    <property type="match status" value="3"/>
</dbReference>
<dbReference type="GO" id="GO:0016491">
    <property type="term" value="F:oxidoreductase activity"/>
    <property type="evidence" value="ECO:0007669"/>
    <property type="project" value="UniProtKB-KW"/>
</dbReference>
<protein>
    <submittedName>
        <fullName evidence="5">Cell division protein SufI</fullName>
    </submittedName>
</protein>
<evidence type="ECO:0000259" key="4">
    <source>
        <dbReference type="Pfam" id="PF07732"/>
    </source>
</evidence>
<dbReference type="GO" id="GO:0005507">
    <property type="term" value="F:copper ion binding"/>
    <property type="evidence" value="ECO:0007669"/>
    <property type="project" value="InterPro"/>
</dbReference>
<organism evidence="5 6">
    <name type="scientific">Fulvimarina manganoxydans</name>
    <dbReference type="NCBI Taxonomy" id="937218"/>
    <lineage>
        <taxon>Bacteria</taxon>
        <taxon>Pseudomonadati</taxon>
        <taxon>Pseudomonadota</taxon>
        <taxon>Alphaproteobacteria</taxon>
        <taxon>Hyphomicrobiales</taxon>
        <taxon>Aurantimonadaceae</taxon>
        <taxon>Fulvimarina</taxon>
    </lineage>
</organism>
<dbReference type="Pfam" id="PF07732">
    <property type="entry name" value="Cu-oxidase_3"/>
    <property type="match status" value="1"/>
</dbReference>
<dbReference type="InterPro" id="IPR011706">
    <property type="entry name" value="Cu-oxidase_C"/>
</dbReference>
<evidence type="ECO:0000256" key="2">
    <source>
        <dbReference type="ARBA" id="ARBA00023002"/>
    </source>
</evidence>
<reference evidence="5 6" key="1">
    <citation type="submission" date="2017-04" db="EMBL/GenBank/DDBJ databases">
        <authorList>
            <person name="Afonso C.L."/>
            <person name="Miller P.J."/>
            <person name="Scott M.A."/>
            <person name="Spackman E."/>
            <person name="Goraichik I."/>
            <person name="Dimitrov K.M."/>
            <person name="Suarez D.L."/>
            <person name="Swayne D.E."/>
        </authorList>
    </citation>
    <scope>NUCLEOTIDE SEQUENCE [LARGE SCALE GENOMIC DNA]</scope>
    <source>
        <strain evidence="5 6">CGMCC 1.10972</strain>
    </source>
</reference>
<dbReference type="STRING" id="937218.SAMN06297251_108134"/>
<dbReference type="GO" id="GO:0051301">
    <property type="term" value="P:cell division"/>
    <property type="evidence" value="ECO:0007669"/>
    <property type="project" value="UniProtKB-KW"/>
</dbReference>
<dbReference type="AlphaFoldDB" id="A0A1W2C3F8"/>
<dbReference type="PROSITE" id="PS00080">
    <property type="entry name" value="MULTICOPPER_OXIDASE2"/>
    <property type="match status" value="1"/>
</dbReference>
<dbReference type="RefSeq" id="WP_084410105.1">
    <property type="nucleotide sequence ID" value="NZ_FWXR01000008.1"/>
</dbReference>
<dbReference type="Proteomes" id="UP000192656">
    <property type="component" value="Unassembled WGS sequence"/>
</dbReference>
<proteinExistence type="predicted"/>
<dbReference type="Gene3D" id="2.60.40.420">
    <property type="entry name" value="Cupredoxins - blue copper proteins"/>
    <property type="match status" value="3"/>
</dbReference>